<protein>
    <submittedName>
        <fullName evidence="1">Uncharacterized protein</fullName>
    </submittedName>
</protein>
<accession>A0A5K7SAU5</accession>
<dbReference type="AlphaFoldDB" id="A0A5K7SAU5"/>
<proteinExistence type="predicted"/>
<dbReference type="EMBL" id="AP018694">
    <property type="protein sequence ID" value="BBE18599.1"/>
    <property type="molecule type" value="Genomic_DNA"/>
</dbReference>
<evidence type="ECO:0000313" key="1">
    <source>
        <dbReference type="EMBL" id="BBE18599.1"/>
    </source>
</evidence>
<keyword evidence="2" id="KW-1185">Reference proteome</keyword>
<dbReference type="KEGG" id="anf:AQPE_2762"/>
<organism evidence="1 2">
    <name type="scientific">Aquipluma nitroreducens</name>
    <dbReference type="NCBI Taxonomy" id="2010828"/>
    <lineage>
        <taxon>Bacteria</taxon>
        <taxon>Pseudomonadati</taxon>
        <taxon>Bacteroidota</taxon>
        <taxon>Bacteroidia</taxon>
        <taxon>Marinilabiliales</taxon>
        <taxon>Prolixibacteraceae</taxon>
        <taxon>Aquipluma</taxon>
    </lineage>
</organism>
<dbReference type="Proteomes" id="UP001193389">
    <property type="component" value="Chromosome"/>
</dbReference>
<sequence length="37" mass="3945">MSLLGVVCLTFKLVVGANICKLVVGANICKLFAFVIF</sequence>
<reference evidence="1" key="1">
    <citation type="journal article" date="2020" name="Int. J. Syst. Evol. Microbiol.">
        <title>Aquipluma nitroreducens gen. nov. sp. nov., a novel facultatively anaerobic bacterium isolated from a freshwater lake.</title>
        <authorList>
            <person name="Watanabe M."/>
            <person name="Kojima H."/>
            <person name="Fukui M."/>
        </authorList>
    </citation>
    <scope>NUCLEOTIDE SEQUENCE</scope>
    <source>
        <strain evidence="1">MeG22</strain>
    </source>
</reference>
<gene>
    <name evidence="1" type="ORF">AQPE_2762</name>
</gene>
<evidence type="ECO:0000313" key="2">
    <source>
        <dbReference type="Proteomes" id="UP001193389"/>
    </source>
</evidence>
<name>A0A5K7SAU5_9BACT</name>